<name>A0A1M5SUU4_9CLOT</name>
<dbReference type="InterPro" id="IPR036237">
    <property type="entry name" value="Xyl_isomerase-like_sf"/>
</dbReference>
<organism evidence="2 3">
    <name type="scientific">Clostridium grantii DSM 8605</name>
    <dbReference type="NCBI Taxonomy" id="1121316"/>
    <lineage>
        <taxon>Bacteria</taxon>
        <taxon>Bacillati</taxon>
        <taxon>Bacillota</taxon>
        <taxon>Clostridia</taxon>
        <taxon>Eubacteriales</taxon>
        <taxon>Clostridiaceae</taxon>
        <taxon>Clostridium</taxon>
    </lineage>
</organism>
<evidence type="ECO:0000313" key="2">
    <source>
        <dbReference type="EMBL" id="SHH42295.1"/>
    </source>
</evidence>
<dbReference type="PANTHER" id="PTHR12110:SF41">
    <property type="entry name" value="INOSOSE DEHYDRATASE"/>
    <property type="match status" value="1"/>
</dbReference>
<keyword evidence="3" id="KW-1185">Reference proteome</keyword>
<dbReference type="InterPro" id="IPR050312">
    <property type="entry name" value="IolE/XylAMocC-like"/>
</dbReference>
<evidence type="ECO:0000313" key="3">
    <source>
        <dbReference type="Proteomes" id="UP000184447"/>
    </source>
</evidence>
<keyword evidence="2" id="KW-0413">Isomerase</keyword>
<dbReference type="OrthoDB" id="9798407at2"/>
<dbReference type="SUPFAM" id="SSF51658">
    <property type="entry name" value="Xylose isomerase-like"/>
    <property type="match status" value="1"/>
</dbReference>
<gene>
    <name evidence="2" type="ORF">SAMN02745207_01047</name>
</gene>
<feature type="domain" description="Xylose isomerase-like TIM barrel" evidence="1">
    <location>
        <begin position="26"/>
        <end position="254"/>
    </location>
</feature>
<dbReference type="Proteomes" id="UP000184447">
    <property type="component" value="Unassembled WGS sequence"/>
</dbReference>
<sequence length="257" mass="29923">MNFTIAAQMFTLRDYMTTPENMRETFKRVRNMGYTAIQMSGMGDVDEVKAKYIKELAEEFELTICVTHVGLNLLKENLDWAIEFHKMWNCEYVGLGALPEECRRSKETYIEFATMMNDIGKKLSEAGLKLVYHNHDFEFIKYDGKTGMDILFESFDPRYVEFELDTYWVQQGGCSPQDWIRKVDGRMGVVHFKDMGILSNREHYFAEIGSGNLDWDKIIAACDETQVKWAAIERDRGEKDPFESLEESIKFLKSKGL</sequence>
<accession>A0A1M5SUU4</accession>
<dbReference type="EMBL" id="FQXM01000005">
    <property type="protein sequence ID" value="SHH42295.1"/>
    <property type="molecule type" value="Genomic_DNA"/>
</dbReference>
<dbReference type="Pfam" id="PF01261">
    <property type="entry name" value="AP_endonuc_2"/>
    <property type="match status" value="1"/>
</dbReference>
<dbReference type="InterPro" id="IPR013022">
    <property type="entry name" value="Xyl_isomerase-like_TIM-brl"/>
</dbReference>
<dbReference type="GO" id="GO:0016853">
    <property type="term" value="F:isomerase activity"/>
    <property type="evidence" value="ECO:0007669"/>
    <property type="project" value="UniProtKB-KW"/>
</dbReference>
<reference evidence="2 3" key="1">
    <citation type="submission" date="2016-11" db="EMBL/GenBank/DDBJ databases">
        <authorList>
            <person name="Jaros S."/>
            <person name="Januszkiewicz K."/>
            <person name="Wedrychowicz H."/>
        </authorList>
    </citation>
    <scope>NUCLEOTIDE SEQUENCE [LARGE SCALE GENOMIC DNA]</scope>
    <source>
        <strain evidence="2 3">DSM 8605</strain>
    </source>
</reference>
<dbReference type="AlphaFoldDB" id="A0A1M5SUU4"/>
<dbReference type="STRING" id="1121316.SAMN02745207_01047"/>
<evidence type="ECO:0000259" key="1">
    <source>
        <dbReference type="Pfam" id="PF01261"/>
    </source>
</evidence>
<proteinExistence type="predicted"/>
<dbReference type="Gene3D" id="3.20.20.150">
    <property type="entry name" value="Divalent-metal-dependent TIM barrel enzymes"/>
    <property type="match status" value="1"/>
</dbReference>
<dbReference type="RefSeq" id="WP_073337383.1">
    <property type="nucleotide sequence ID" value="NZ_FQXM01000005.1"/>
</dbReference>
<dbReference type="PANTHER" id="PTHR12110">
    <property type="entry name" value="HYDROXYPYRUVATE ISOMERASE"/>
    <property type="match status" value="1"/>
</dbReference>
<protein>
    <submittedName>
        <fullName evidence="2">Sugar phosphate isomerase/epimerase</fullName>
    </submittedName>
</protein>